<reference evidence="1" key="1">
    <citation type="submission" date="2020-08" db="EMBL/GenBank/DDBJ databases">
        <title>Multicomponent nature underlies the extraordinary mechanical properties of spider dragline silk.</title>
        <authorList>
            <person name="Kono N."/>
            <person name="Nakamura H."/>
            <person name="Mori M."/>
            <person name="Yoshida Y."/>
            <person name="Ohtoshi R."/>
            <person name="Malay A.D."/>
            <person name="Moran D.A.P."/>
            <person name="Tomita M."/>
            <person name="Numata K."/>
            <person name="Arakawa K."/>
        </authorList>
    </citation>
    <scope>NUCLEOTIDE SEQUENCE</scope>
</reference>
<sequence length="120" mass="13115">RALPFCWWGVGGRAFCVKVRAHPLLNRCTPLQQGPSGACEIFVCGDGVDPVVEHVDKDLRVAKTGMQLETCRKYVWQEAVHEAVEENEGGRDIAVAVDGSWQKRGFSSKNGVVTVTSVDT</sequence>
<dbReference type="Proteomes" id="UP000887013">
    <property type="component" value="Unassembled WGS sequence"/>
</dbReference>
<feature type="non-terminal residue" evidence="1">
    <location>
        <position position="1"/>
    </location>
</feature>
<dbReference type="EMBL" id="BMAW01000155">
    <property type="protein sequence ID" value="GFS67705.1"/>
    <property type="molecule type" value="Genomic_DNA"/>
</dbReference>
<organism evidence="1 2">
    <name type="scientific">Nephila pilipes</name>
    <name type="common">Giant wood spider</name>
    <name type="synonym">Nephila maculata</name>
    <dbReference type="NCBI Taxonomy" id="299642"/>
    <lineage>
        <taxon>Eukaryota</taxon>
        <taxon>Metazoa</taxon>
        <taxon>Ecdysozoa</taxon>
        <taxon>Arthropoda</taxon>
        <taxon>Chelicerata</taxon>
        <taxon>Arachnida</taxon>
        <taxon>Araneae</taxon>
        <taxon>Araneomorphae</taxon>
        <taxon>Entelegynae</taxon>
        <taxon>Araneoidea</taxon>
        <taxon>Nephilidae</taxon>
        <taxon>Nephila</taxon>
    </lineage>
</organism>
<gene>
    <name evidence="1" type="ORF">NPIL_601861</name>
</gene>
<feature type="non-terminal residue" evidence="1">
    <location>
        <position position="120"/>
    </location>
</feature>
<keyword evidence="2" id="KW-1185">Reference proteome</keyword>
<name>A0A8X6MLL3_NEPPI</name>
<evidence type="ECO:0000313" key="2">
    <source>
        <dbReference type="Proteomes" id="UP000887013"/>
    </source>
</evidence>
<evidence type="ECO:0000313" key="1">
    <source>
        <dbReference type="EMBL" id="GFS67705.1"/>
    </source>
</evidence>
<dbReference type="OrthoDB" id="6154036at2759"/>
<dbReference type="AlphaFoldDB" id="A0A8X6MLL3"/>
<proteinExistence type="predicted"/>
<accession>A0A8X6MLL3</accession>
<comment type="caution">
    <text evidence="1">The sequence shown here is derived from an EMBL/GenBank/DDBJ whole genome shotgun (WGS) entry which is preliminary data.</text>
</comment>
<protein>
    <submittedName>
        <fullName evidence="1">Uncharacterized protein</fullName>
    </submittedName>
</protein>